<dbReference type="PANTHER" id="PTHR45619">
    <property type="entry name" value="SERINE/THREONINE-PROTEIN PHOSPHATASE PP2A-RELATED"/>
    <property type="match status" value="1"/>
</dbReference>
<dbReference type="GO" id="GO:0004722">
    <property type="term" value="F:protein serine/threonine phosphatase activity"/>
    <property type="evidence" value="ECO:0007669"/>
    <property type="project" value="UniProtKB-EC"/>
</dbReference>
<comment type="caution">
    <text evidence="9">The sequence shown here is derived from an EMBL/GenBank/DDBJ whole genome shotgun (WGS) entry which is preliminary data.</text>
</comment>
<dbReference type="GeneID" id="63740775"/>
<dbReference type="SUPFAM" id="SSF56300">
    <property type="entry name" value="Metallo-dependent phosphatases"/>
    <property type="match status" value="1"/>
</dbReference>
<dbReference type="SMART" id="SM00156">
    <property type="entry name" value="PP2Ac"/>
    <property type="match status" value="1"/>
</dbReference>
<accession>A0A0B2WNX9</accession>
<feature type="region of interest" description="Disordered" evidence="7">
    <location>
        <begin position="182"/>
        <end position="230"/>
    </location>
</feature>
<evidence type="ECO:0000256" key="5">
    <source>
        <dbReference type="PIRSR" id="PIRSR033096-1"/>
    </source>
</evidence>
<evidence type="ECO:0000259" key="8">
    <source>
        <dbReference type="PROSITE" id="PS00125"/>
    </source>
</evidence>
<feature type="domain" description="Serine/threonine specific protein phosphatases" evidence="8">
    <location>
        <begin position="108"/>
        <end position="113"/>
    </location>
</feature>
<dbReference type="InterPro" id="IPR006186">
    <property type="entry name" value="Ser/Thr-sp_prot-phosphatase"/>
</dbReference>
<evidence type="ECO:0000256" key="6">
    <source>
        <dbReference type="RuleBase" id="RU004273"/>
    </source>
</evidence>
<dbReference type="PRINTS" id="PR00114">
    <property type="entry name" value="STPHPHTASE"/>
</dbReference>
<dbReference type="InterPro" id="IPR047129">
    <property type="entry name" value="PPA2-like"/>
</dbReference>
<sequence>MSDLDKAIAQLRACRPIPEPQVRELCHRARELLIEEGNVVTVSAPVTICGDIHGQFHDLMELFRVGGDVPDTNYLFMGDFVDRGFYSLESFLLLLCLKVRYPDRMTLIRGNHESRQITTVYGFYDECLRKYGSANVWRYCCDVFDYLALGAIVLGASNTLSPASGPADEEIEIEVCDQNGSTMSRFPRQRQEPSRPGSSREQGANGGGGSSAAGHTGPPGSGASGSSSGSAGNPAGAVLCVHGGLSPLVESVDKIRLLDRKQEVPHEGPMCDLLWSDPDDIDGWALSPRGAGFLFGADIVKVFSHRNDLSLIARAHQLVMEGFKEMFDASIVTVWSAPNYCYRCGNVAAVLELSEDESGTGVFSRSNGDVNRSDGGRGVMMESGGMAKRGPARRYRVFQAAPQDSRGMPAKKPVADYFL</sequence>
<dbReference type="Pfam" id="PF00149">
    <property type="entry name" value="Metallophos"/>
    <property type="match status" value="2"/>
</dbReference>
<evidence type="ECO:0000256" key="7">
    <source>
        <dbReference type="SAM" id="MobiDB-lite"/>
    </source>
</evidence>
<evidence type="ECO:0000256" key="4">
    <source>
        <dbReference type="ARBA" id="ARBA00048336"/>
    </source>
</evidence>
<feature type="active site" description="Proton donor/acceptor" evidence="5">
    <location>
        <position position="112"/>
    </location>
</feature>
<name>A0A0B2WNX9_METAS</name>
<evidence type="ECO:0000256" key="2">
    <source>
        <dbReference type="ARBA" id="ARBA00022801"/>
    </source>
</evidence>
<dbReference type="Gene3D" id="3.60.21.10">
    <property type="match status" value="1"/>
</dbReference>
<protein>
    <recommendedName>
        <fullName evidence="6">Serine/threonine-protein phosphatase</fullName>
        <ecNumber evidence="6">3.1.3.16</ecNumber>
    </recommendedName>
</protein>
<dbReference type="GO" id="GO:0046872">
    <property type="term" value="F:metal ion binding"/>
    <property type="evidence" value="ECO:0007669"/>
    <property type="project" value="UniProtKB-KW"/>
</dbReference>
<evidence type="ECO:0000256" key="1">
    <source>
        <dbReference type="ARBA" id="ARBA00022723"/>
    </source>
</evidence>
<dbReference type="STRING" id="1081103.A0A0B2WNX9"/>
<proteinExistence type="inferred from homology"/>
<organism evidence="9 10">
    <name type="scientific">Metarhizium album (strain ARSEF 1941)</name>
    <dbReference type="NCBI Taxonomy" id="1081103"/>
    <lineage>
        <taxon>Eukaryota</taxon>
        <taxon>Fungi</taxon>
        <taxon>Dikarya</taxon>
        <taxon>Ascomycota</taxon>
        <taxon>Pezizomycotina</taxon>
        <taxon>Sordariomycetes</taxon>
        <taxon>Hypocreomycetidae</taxon>
        <taxon>Hypocreales</taxon>
        <taxon>Clavicipitaceae</taxon>
        <taxon>Metarhizium</taxon>
    </lineage>
</organism>
<keyword evidence="3" id="KW-0464">Manganese</keyword>
<keyword evidence="1" id="KW-0479">Metal-binding</keyword>
<reference evidence="9 10" key="1">
    <citation type="journal article" date="2014" name="Proc. Natl. Acad. Sci. U.S.A.">
        <title>Trajectory and genomic determinants of fungal-pathogen speciation and host adaptation.</title>
        <authorList>
            <person name="Hu X."/>
            <person name="Xiao G."/>
            <person name="Zheng P."/>
            <person name="Shang Y."/>
            <person name="Su Y."/>
            <person name="Zhang X."/>
            <person name="Liu X."/>
            <person name="Zhan S."/>
            <person name="St Leger R.J."/>
            <person name="Wang C."/>
        </authorList>
    </citation>
    <scope>NUCLEOTIDE SEQUENCE [LARGE SCALE GENOMIC DNA]</scope>
    <source>
        <strain evidence="9 10">ARSEF 1941</strain>
    </source>
</reference>
<keyword evidence="2 6" id="KW-0378">Hydrolase</keyword>
<dbReference type="AlphaFoldDB" id="A0A0B2WNX9"/>
<comment type="catalytic activity">
    <reaction evidence="4 6">
        <text>O-phospho-L-threonyl-[protein] + H2O = L-threonyl-[protein] + phosphate</text>
        <dbReference type="Rhea" id="RHEA:47004"/>
        <dbReference type="Rhea" id="RHEA-COMP:11060"/>
        <dbReference type="Rhea" id="RHEA-COMP:11605"/>
        <dbReference type="ChEBI" id="CHEBI:15377"/>
        <dbReference type="ChEBI" id="CHEBI:30013"/>
        <dbReference type="ChEBI" id="CHEBI:43474"/>
        <dbReference type="ChEBI" id="CHEBI:61977"/>
        <dbReference type="EC" id="3.1.3.16"/>
    </reaction>
</comment>
<dbReference type="Proteomes" id="UP000030816">
    <property type="component" value="Unassembled WGS sequence"/>
</dbReference>
<keyword evidence="10" id="KW-1185">Reference proteome</keyword>
<dbReference type="EMBL" id="AZHE01000020">
    <property type="protein sequence ID" value="KHN95708.1"/>
    <property type="molecule type" value="Genomic_DNA"/>
</dbReference>
<dbReference type="InterPro" id="IPR004843">
    <property type="entry name" value="Calcineurin-like_PHP"/>
</dbReference>
<dbReference type="OrthoDB" id="1930084at2759"/>
<dbReference type="InterPro" id="IPR029052">
    <property type="entry name" value="Metallo-depent_PP-like"/>
</dbReference>
<feature type="compositionally biased region" description="Gly residues" evidence="7">
    <location>
        <begin position="204"/>
        <end position="223"/>
    </location>
</feature>
<evidence type="ECO:0000313" key="9">
    <source>
        <dbReference type="EMBL" id="KHN95708.1"/>
    </source>
</evidence>
<dbReference type="PROSITE" id="PS00125">
    <property type="entry name" value="SER_THR_PHOSPHATASE"/>
    <property type="match status" value="1"/>
</dbReference>
<comment type="similarity">
    <text evidence="6">Belongs to the PPP phosphatase family.</text>
</comment>
<dbReference type="PIRSF" id="PIRSF033096">
    <property type="entry name" value="PPPtase_5"/>
    <property type="match status" value="1"/>
</dbReference>
<dbReference type="RefSeq" id="XP_040676774.1">
    <property type="nucleotide sequence ID" value="XM_040825118.1"/>
</dbReference>
<dbReference type="CDD" id="cd07415">
    <property type="entry name" value="MPP_PP2A_PP4_PP6"/>
    <property type="match status" value="1"/>
</dbReference>
<evidence type="ECO:0000313" key="10">
    <source>
        <dbReference type="Proteomes" id="UP000030816"/>
    </source>
</evidence>
<dbReference type="EC" id="3.1.3.16" evidence="6"/>
<dbReference type="HOGENOM" id="CLU_004962_8_2_1"/>
<gene>
    <name evidence="9" type="ORF">MAM_06320</name>
</gene>
<evidence type="ECO:0000256" key="3">
    <source>
        <dbReference type="ARBA" id="ARBA00023211"/>
    </source>
</evidence>